<feature type="domain" description="CRISPR type III-associated protein" evidence="9">
    <location>
        <begin position="15"/>
        <end position="201"/>
    </location>
</feature>
<dbReference type="NCBIfam" id="TIGR02582">
    <property type="entry name" value="cas7_TM1809"/>
    <property type="match status" value="1"/>
</dbReference>
<dbReference type="InterPro" id="IPR013412">
    <property type="entry name" value="CRISPR-assoc_RAMP_Csm3"/>
</dbReference>
<evidence type="ECO:0000313" key="10">
    <source>
        <dbReference type="EMBL" id="PKQ67672.1"/>
    </source>
</evidence>
<gene>
    <name evidence="10" type="ORF">Rain11_1947</name>
</gene>
<keyword evidence="7" id="KW-0051">Antiviral defense</keyword>
<reference evidence="10 11" key="1">
    <citation type="submission" date="2017-06" db="EMBL/GenBank/DDBJ databases">
        <title>Raineya orbicola gen. nov., sp. nov. a slightly thermophilic bacterium of the phylum Bacteroidetes and the description of Raineyaceae fam. nov.</title>
        <authorList>
            <person name="Albuquerque L."/>
            <person name="Polonia A.R.M."/>
            <person name="Barroso C."/>
            <person name="Froufe H.J.C."/>
            <person name="Lage O."/>
            <person name="Lobo-Da-Cunha A."/>
            <person name="Egas C."/>
            <person name="Da Costa M.S."/>
        </authorList>
    </citation>
    <scope>NUCLEOTIDE SEQUENCE [LARGE SCALE GENOMIC DNA]</scope>
    <source>
        <strain evidence="10 11">SPSPC-11</strain>
    </source>
</reference>
<dbReference type="InterPro" id="IPR052216">
    <property type="entry name" value="CRISPR_Csm3_endoribonuclease"/>
</dbReference>
<dbReference type="PANTHER" id="PTHR35579">
    <property type="entry name" value="CRISPR SYSTEM CMS ENDORIBONUCLEASE CSM3"/>
    <property type="match status" value="1"/>
</dbReference>
<sequence length="215" mass="24009">MEKMILQEKIVLKGTITLLTGLHIGGAKTSLDIGGLDLPVIKTPKGVPYIPGSSLKGKIRSLLAKKEDSNDVKEDSIILRKMFGGVETKEKPQEITRLIFRDAYLDEEAFKVAFPKNAVKLETDFTEIKTENTINRKNGTAQHPRTIERVPAGAVFHFEIVLDKYNDSEAKEILAKLKEGVELLNNDYLGGSGTRGYGKVKMEFDEESNRKFPEN</sequence>
<dbReference type="PANTHER" id="PTHR35579:SF3">
    <property type="entry name" value="CRISPR SYSTEM CMS ENDORIBONUCLEASE CSM3"/>
    <property type="match status" value="1"/>
</dbReference>
<dbReference type="Pfam" id="PF03787">
    <property type="entry name" value="RAMPs"/>
    <property type="match status" value="1"/>
</dbReference>
<keyword evidence="4" id="KW-0255">Endonuclease</keyword>
<evidence type="ECO:0000256" key="5">
    <source>
        <dbReference type="ARBA" id="ARBA00022801"/>
    </source>
</evidence>
<protein>
    <recommendedName>
        <fullName evidence="2">CRISPR system Cms endoribonuclease Csm3</fullName>
    </recommendedName>
    <alternativeName>
        <fullName evidence="8">CRISPR type III A-associated RAMP protein Csm3</fullName>
    </alternativeName>
</protein>
<evidence type="ECO:0000256" key="7">
    <source>
        <dbReference type="ARBA" id="ARBA00023118"/>
    </source>
</evidence>
<evidence type="ECO:0000256" key="4">
    <source>
        <dbReference type="ARBA" id="ARBA00022759"/>
    </source>
</evidence>
<comment type="caution">
    <text evidence="10">The sequence shown here is derived from an EMBL/GenBank/DDBJ whole genome shotgun (WGS) entry which is preliminary data.</text>
</comment>
<evidence type="ECO:0000256" key="6">
    <source>
        <dbReference type="ARBA" id="ARBA00022884"/>
    </source>
</evidence>
<evidence type="ECO:0000256" key="1">
    <source>
        <dbReference type="ARBA" id="ARBA00006342"/>
    </source>
</evidence>
<dbReference type="GO" id="GO:0016787">
    <property type="term" value="F:hydrolase activity"/>
    <property type="evidence" value="ECO:0007669"/>
    <property type="project" value="UniProtKB-KW"/>
</dbReference>
<evidence type="ECO:0000256" key="2">
    <source>
        <dbReference type="ARBA" id="ARBA00022150"/>
    </source>
</evidence>
<dbReference type="GO" id="GO:0003723">
    <property type="term" value="F:RNA binding"/>
    <property type="evidence" value="ECO:0007669"/>
    <property type="project" value="UniProtKB-KW"/>
</dbReference>
<evidence type="ECO:0000256" key="3">
    <source>
        <dbReference type="ARBA" id="ARBA00022722"/>
    </source>
</evidence>
<evidence type="ECO:0000259" key="9">
    <source>
        <dbReference type="Pfam" id="PF03787"/>
    </source>
</evidence>
<comment type="similarity">
    <text evidence="1">Belongs to the CRISPR-associated Csm3 family.</text>
</comment>
<evidence type="ECO:0000313" key="11">
    <source>
        <dbReference type="Proteomes" id="UP000233387"/>
    </source>
</evidence>
<dbReference type="AlphaFoldDB" id="A0A2N3IBF1"/>
<name>A0A2N3IBF1_9BACT</name>
<dbReference type="Proteomes" id="UP000233387">
    <property type="component" value="Unassembled WGS sequence"/>
</dbReference>
<organism evidence="10 11">
    <name type="scientific">Raineya orbicola</name>
    <dbReference type="NCBI Taxonomy" id="2016530"/>
    <lineage>
        <taxon>Bacteria</taxon>
        <taxon>Pseudomonadati</taxon>
        <taxon>Bacteroidota</taxon>
        <taxon>Cytophagia</taxon>
        <taxon>Cytophagales</taxon>
        <taxon>Raineyaceae</taxon>
        <taxon>Raineya</taxon>
    </lineage>
</organism>
<accession>A0A2N3IBF1</accession>
<evidence type="ECO:0000256" key="8">
    <source>
        <dbReference type="ARBA" id="ARBA00033183"/>
    </source>
</evidence>
<keyword evidence="6" id="KW-0694">RNA-binding</keyword>
<dbReference type="RefSeq" id="WP_207764449.1">
    <property type="nucleotide sequence ID" value="NZ_NKXO01000031.1"/>
</dbReference>
<dbReference type="EMBL" id="NKXO01000031">
    <property type="protein sequence ID" value="PKQ67672.1"/>
    <property type="molecule type" value="Genomic_DNA"/>
</dbReference>
<dbReference type="GO" id="GO:0051607">
    <property type="term" value="P:defense response to virus"/>
    <property type="evidence" value="ECO:0007669"/>
    <property type="project" value="UniProtKB-KW"/>
</dbReference>
<proteinExistence type="inferred from homology"/>
<keyword evidence="11" id="KW-1185">Reference proteome</keyword>
<dbReference type="GO" id="GO:0004519">
    <property type="term" value="F:endonuclease activity"/>
    <property type="evidence" value="ECO:0007669"/>
    <property type="project" value="UniProtKB-KW"/>
</dbReference>
<keyword evidence="5" id="KW-0378">Hydrolase</keyword>
<dbReference type="InterPro" id="IPR005537">
    <property type="entry name" value="RAMP_III_fam"/>
</dbReference>
<keyword evidence="3" id="KW-0540">Nuclease</keyword>